<dbReference type="PANTHER" id="PTHR43415">
    <property type="entry name" value="SPERMIDINE N(1)-ACETYLTRANSFERASE"/>
    <property type="match status" value="1"/>
</dbReference>
<reference evidence="2 3" key="1">
    <citation type="submission" date="2016-11" db="EMBL/GenBank/DDBJ databases">
        <title>Paenibacillus species isolates.</title>
        <authorList>
            <person name="Beno S.M."/>
        </authorList>
    </citation>
    <scope>NUCLEOTIDE SEQUENCE [LARGE SCALE GENOMIC DNA]</scope>
    <source>
        <strain evidence="2 3">FSL R5-0378</strain>
    </source>
</reference>
<dbReference type="STRING" id="297318.BK138_26510"/>
<dbReference type="Pfam" id="PF13302">
    <property type="entry name" value="Acetyltransf_3"/>
    <property type="match status" value="1"/>
</dbReference>
<name>A0A1R1EFG4_9BACL</name>
<dbReference type="RefSeq" id="WP_076173846.1">
    <property type="nucleotide sequence ID" value="NZ_MRTP01000010.1"/>
</dbReference>
<dbReference type="SUPFAM" id="SSF55729">
    <property type="entry name" value="Acyl-CoA N-acyltransferases (Nat)"/>
    <property type="match status" value="1"/>
</dbReference>
<dbReference type="InterPro" id="IPR000182">
    <property type="entry name" value="GNAT_dom"/>
</dbReference>
<evidence type="ECO:0000259" key="1">
    <source>
        <dbReference type="PROSITE" id="PS51186"/>
    </source>
</evidence>
<evidence type="ECO:0000313" key="2">
    <source>
        <dbReference type="EMBL" id="OMF50558.1"/>
    </source>
</evidence>
<sequence>MITGEKVELRPVSLDDYRRAYSWRNDEETAKLEAGSALFLFSHVPLEYLEDAYRKEILELDKREKGRFSIYTRGEQPEHIGFIEYRDVNIVSRRCTVGIGIGNKDFWGQGWGSDALKALIRYVFQTMNLRRVQLETWGGNPRAIRAYEKCGFVIEGRLREHSYIDGQYVDNIVMGLLKEDFLNLDRG</sequence>
<gene>
    <name evidence="2" type="ORF">BK138_26510</name>
</gene>
<accession>A0A1R1EFG4</accession>
<keyword evidence="3" id="KW-1185">Reference proteome</keyword>
<dbReference type="PROSITE" id="PS51186">
    <property type="entry name" value="GNAT"/>
    <property type="match status" value="1"/>
</dbReference>
<evidence type="ECO:0000313" key="3">
    <source>
        <dbReference type="Proteomes" id="UP000187172"/>
    </source>
</evidence>
<dbReference type="EMBL" id="MRTP01000010">
    <property type="protein sequence ID" value="OMF50558.1"/>
    <property type="molecule type" value="Genomic_DNA"/>
</dbReference>
<feature type="domain" description="N-acetyltransferase" evidence="1">
    <location>
        <begin position="7"/>
        <end position="179"/>
    </location>
</feature>
<dbReference type="GO" id="GO:0016747">
    <property type="term" value="F:acyltransferase activity, transferring groups other than amino-acyl groups"/>
    <property type="evidence" value="ECO:0007669"/>
    <property type="project" value="InterPro"/>
</dbReference>
<dbReference type="Proteomes" id="UP000187172">
    <property type="component" value="Unassembled WGS sequence"/>
</dbReference>
<dbReference type="PANTHER" id="PTHR43415:SF3">
    <property type="entry name" value="GNAT-FAMILY ACETYLTRANSFERASE"/>
    <property type="match status" value="1"/>
</dbReference>
<dbReference type="AlphaFoldDB" id="A0A1R1EFG4"/>
<organism evidence="2 3">
    <name type="scientific">Paenibacillus rhizosphaerae</name>
    <dbReference type="NCBI Taxonomy" id="297318"/>
    <lineage>
        <taxon>Bacteria</taxon>
        <taxon>Bacillati</taxon>
        <taxon>Bacillota</taxon>
        <taxon>Bacilli</taxon>
        <taxon>Bacillales</taxon>
        <taxon>Paenibacillaceae</taxon>
        <taxon>Paenibacillus</taxon>
    </lineage>
</organism>
<protein>
    <submittedName>
        <fullName evidence="2">GNAT family N-acetyltransferase</fullName>
    </submittedName>
</protein>
<keyword evidence="2" id="KW-0808">Transferase</keyword>
<comment type="caution">
    <text evidence="2">The sequence shown here is derived from an EMBL/GenBank/DDBJ whole genome shotgun (WGS) entry which is preliminary data.</text>
</comment>
<proteinExistence type="predicted"/>
<dbReference type="Gene3D" id="3.40.630.30">
    <property type="match status" value="1"/>
</dbReference>
<dbReference type="InterPro" id="IPR016181">
    <property type="entry name" value="Acyl_CoA_acyltransferase"/>
</dbReference>